<dbReference type="Proteomes" id="UP000563060">
    <property type="component" value="Unassembled WGS sequence"/>
</dbReference>
<evidence type="ECO:0000256" key="2">
    <source>
        <dbReference type="ARBA" id="ARBA00022499"/>
    </source>
</evidence>
<dbReference type="Pfam" id="PF10523">
    <property type="entry name" value="BEN"/>
    <property type="match status" value="1"/>
</dbReference>
<dbReference type="GO" id="GO:0000981">
    <property type="term" value="F:DNA-binding transcription factor activity, RNA polymerase II-specific"/>
    <property type="evidence" value="ECO:0007669"/>
    <property type="project" value="TreeGrafter"/>
</dbReference>
<dbReference type="EMBL" id="VZZT01011249">
    <property type="protein sequence ID" value="NXW12068.1"/>
    <property type="molecule type" value="Genomic_DNA"/>
</dbReference>
<keyword evidence="2" id="KW-1017">Isopeptide bond</keyword>
<dbReference type="PROSITE" id="PS51457">
    <property type="entry name" value="BEN"/>
    <property type="match status" value="1"/>
</dbReference>
<dbReference type="PANTHER" id="PTHR46105">
    <property type="entry name" value="AGAP004733-PA"/>
    <property type="match status" value="1"/>
</dbReference>
<dbReference type="GO" id="GO:0042127">
    <property type="term" value="P:regulation of cell population proliferation"/>
    <property type="evidence" value="ECO:0007669"/>
    <property type="project" value="UniProtKB-ARBA"/>
</dbReference>
<dbReference type="InterPro" id="IPR011333">
    <property type="entry name" value="SKP1/BTB/POZ_sf"/>
</dbReference>
<feature type="non-terminal residue" evidence="8">
    <location>
        <position position="1"/>
    </location>
</feature>
<feature type="region of interest" description="Disordered" evidence="5">
    <location>
        <begin position="130"/>
        <end position="154"/>
    </location>
</feature>
<dbReference type="PROSITE" id="PS50097">
    <property type="entry name" value="BTB"/>
    <property type="match status" value="1"/>
</dbReference>
<dbReference type="InterPro" id="IPR000210">
    <property type="entry name" value="BTB/POZ_dom"/>
</dbReference>
<comment type="caution">
    <text evidence="8">The sequence shown here is derived from an EMBL/GenBank/DDBJ whole genome shotgun (WGS) entry which is preliminary data.</text>
</comment>
<proteinExistence type="predicted"/>
<protein>
    <submittedName>
        <fullName evidence="8">NACC1 protein</fullName>
    </submittedName>
</protein>
<feature type="compositionally biased region" description="Polar residues" evidence="5">
    <location>
        <begin position="207"/>
        <end position="220"/>
    </location>
</feature>
<evidence type="ECO:0000259" key="6">
    <source>
        <dbReference type="PROSITE" id="PS50097"/>
    </source>
</evidence>
<dbReference type="Pfam" id="PF00651">
    <property type="entry name" value="BTB"/>
    <property type="match status" value="1"/>
</dbReference>
<dbReference type="CDD" id="cd18290">
    <property type="entry name" value="BTB_POZ_BTBD14B_NAC1"/>
    <property type="match status" value="1"/>
</dbReference>
<dbReference type="PANTHER" id="PTHR46105:SF3">
    <property type="entry name" value="NUCLEUS ACCUMBENS-ASSOCIATED PROTEIN 1"/>
    <property type="match status" value="1"/>
</dbReference>
<feature type="domain" description="BTB" evidence="6">
    <location>
        <begin position="30"/>
        <end position="94"/>
    </location>
</feature>
<dbReference type="GO" id="GO:0045892">
    <property type="term" value="P:negative regulation of DNA-templated transcription"/>
    <property type="evidence" value="ECO:0007669"/>
    <property type="project" value="UniProtKB-ARBA"/>
</dbReference>
<evidence type="ECO:0000256" key="5">
    <source>
        <dbReference type="SAM" id="MobiDB-lite"/>
    </source>
</evidence>
<name>A0A7L3ZHE4_FREGA</name>
<dbReference type="AlphaFoldDB" id="A0A7L3ZHE4"/>
<feature type="region of interest" description="Disordered" evidence="5">
    <location>
        <begin position="189"/>
        <end position="237"/>
    </location>
</feature>
<accession>A0A7L3ZHE4</accession>
<feature type="non-terminal residue" evidence="8">
    <location>
        <position position="437"/>
    </location>
</feature>
<keyword evidence="3" id="KW-0832">Ubl conjugation</keyword>
<sequence length="437" mass="48007">MAQTLQMEIPNFGNSILECLNEQRLQGLYCDVSVVVKGHAFKAHRAVLAASSSYFRDLFNSSKSAVVELPAAVQPQSFQQILSFCYTGRLSMNVGDQFLLMYTAGFLQIQEIMEKGTEFFLKVSSPSCDSQGLHGEEAPSSEPQSPVAQTSGWPSGAAALPLVSRVKTEQGEPDGVQCTFVVKRLWDGGPKDGAAGGNGSRKMANPGGTSSAYTSDSPGSFHNEEDEEEDGGEEGSDEQYRQICNMYTMYSMMNALPDQATSESRNRVRVRQDLASLPAELINQIGNRCHPKLYDEGDPAEKLELVTGTNVYITRAQLMNCHVSAGTRHKVLLRRLLASFFDRNTLANSCGTGIRSSTNDPSRKPLDSRVLHAVKFYCQNFAPNFKESEMNAIAADMCTNARRVVRKSWIPKLKLLMAEGDSYTSFINDTGKLEPDI</sequence>
<dbReference type="GO" id="GO:0031981">
    <property type="term" value="C:nuclear lumen"/>
    <property type="evidence" value="ECO:0007669"/>
    <property type="project" value="UniProtKB-ARBA"/>
</dbReference>
<evidence type="ECO:0000256" key="3">
    <source>
        <dbReference type="ARBA" id="ARBA00022843"/>
    </source>
</evidence>
<evidence type="ECO:0000256" key="4">
    <source>
        <dbReference type="ARBA" id="ARBA00023242"/>
    </source>
</evidence>
<dbReference type="Gene3D" id="1.10.10.2590">
    <property type="entry name" value="BEN domain"/>
    <property type="match status" value="1"/>
</dbReference>
<dbReference type="SMART" id="SM00225">
    <property type="entry name" value="BTB"/>
    <property type="match status" value="1"/>
</dbReference>
<feature type="compositionally biased region" description="Acidic residues" evidence="5">
    <location>
        <begin position="224"/>
        <end position="237"/>
    </location>
</feature>
<evidence type="ECO:0000259" key="7">
    <source>
        <dbReference type="PROSITE" id="PS51457"/>
    </source>
</evidence>
<keyword evidence="9" id="KW-1185">Reference proteome</keyword>
<organism evidence="8 9">
    <name type="scientific">Fregetta grallaria</name>
    <name type="common">White-bellied storm-petrel</name>
    <name type="synonym">Procellaria grallaria</name>
    <dbReference type="NCBI Taxonomy" id="79628"/>
    <lineage>
        <taxon>Eukaryota</taxon>
        <taxon>Metazoa</taxon>
        <taxon>Chordata</taxon>
        <taxon>Craniata</taxon>
        <taxon>Vertebrata</taxon>
        <taxon>Euteleostomi</taxon>
        <taxon>Archelosauria</taxon>
        <taxon>Archosauria</taxon>
        <taxon>Dinosauria</taxon>
        <taxon>Saurischia</taxon>
        <taxon>Theropoda</taxon>
        <taxon>Coelurosauria</taxon>
        <taxon>Aves</taxon>
        <taxon>Neognathae</taxon>
        <taxon>Neoaves</taxon>
        <taxon>Aequornithes</taxon>
        <taxon>Procellariiformes</taxon>
        <taxon>Hydrobatidae</taxon>
        <taxon>Fregetta</taxon>
    </lineage>
</organism>
<gene>
    <name evidence="8" type="primary">Nacc1</name>
    <name evidence="8" type="ORF">FREGRA_R14282</name>
</gene>
<evidence type="ECO:0000256" key="1">
    <source>
        <dbReference type="ARBA" id="ARBA00004123"/>
    </source>
</evidence>
<reference evidence="8 9" key="1">
    <citation type="submission" date="2019-09" db="EMBL/GenBank/DDBJ databases">
        <title>Bird 10,000 Genomes (B10K) Project - Family phase.</title>
        <authorList>
            <person name="Zhang G."/>
        </authorList>
    </citation>
    <scope>NUCLEOTIDE SEQUENCE [LARGE SCALE GENOMIC DNA]</scope>
    <source>
        <strain evidence="8">B10K-DU-006-09</strain>
        <tissue evidence="8">Muscle</tissue>
    </source>
</reference>
<dbReference type="GO" id="GO:0000978">
    <property type="term" value="F:RNA polymerase II cis-regulatory region sequence-specific DNA binding"/>
    <property type="evidence" value="ECO:0007669"/>
    <property type="project" value="TreeGrafter"/>
</dbReference>
<evidence type="ECO:0000313" key="8">
    <source>
        <dbReference type="EMBL" id="NXW12068.1"/>
    </source>
</evidence>
<dbReference type="InterPro" id="IPR018379">
    <property type="entry name" value="BEN_domain"/>
</dbReference>
<evidence type="ECO:0000313" key="9">
    <source>
        <dbReference type="Proteomes" id="UP000563060"/>
    </source>
</evidence>
<dbReference type="SMART" id="SM01025">
    <property type="entry name" value="BEN"/>
    <property type="match status" value="1"/>
</dbReference>
<dbReference type="FunFam" id="3.30.710.10:FF:000009">
    <property type="entry name" value="Zinc finger and BTB domain-containing 37"/>
    <property type="match status" value="1"/>
</dbReference>
<feature type="compositionally biased region" description="Polar residues" evidence="5">
    <location>
        <begin position="141"/>
        <end position="153"/>
    </location>
</feature>
<dbReference type="SUPFAM" id="SSF54695">
    <property type="entry name" value="POZ domain"/>
    <property type="match status" value="1"/>
</dbReference>
<dbReference type="FunFam" id="1.10.10.2590:FF:000002">
    <property type="entry name" value="Putative nucleus accumbens-associated protein 2"/>
    <property type="match status" value="1"/>
</dbReference>
<comment type="subcellular location">
    <subcellularLocation>
        <location evidence="1">Nucleus</location>
    </subcellularLocation>
</comment>
<feature type="domain" description="BEN" evidence="7">
    <location>
        <begin position="308"/>
        <end position="405"/>
    </location>
</feature>
<dbReference type="InterPro" id="IPR050457">
    <property type="entry name" value="ZnFinger_BTB_dom_contain"/>
</dbReference>
<keyword evidence="4" id="KW-0539">Nucleus</keyword>
<dbReference type="Gene3D" id="3.30.710.10">
    <property type="entry name" value="Potassium Channel Kv1.1, Chain A"/>
    <property type="match status" value="1"/>
</dbReference>